<evidence type="ECO:0000259" key="3">
    <source>
        <dbReference type="PROSITE" id="PS50043"/>
    </source>
</evidence>
<dbReference type="Proteomes" id="UP000599074">
    <property type="component" value="Unassembled WGS sequence"/>
</dbReference>
<evidence type="ECO:0000313" key="5">
    <source>
        <dbReference type="Proteomes" id="UP000599074"/>
    </source>
</evidence>
<dbReference type="Gene3D" id="1.10.10.10">
    <property type="entry name" value="Winged helix-like DNA-binding domain superfamily/Winged helix DNA-binding domain"/>
    <property type="match status" value="1"/>
</dbReference>
<accession>A0A8J3WXY1</accession>
<proteinExistence type="predicted"/>
<evidence type="ECO:0000313" key="4">
    <source>
        <dbReference type="EMBL" id="GII20720.1"/>
    </source>
</evidence>
<dbReference type="InterPro" id="IPR036388">
    <property type="entry name" value="WH-like_DNA-bd_sf"/>
</dbReference>
<dbReference type="PROSITE" id="PS00622">
    <property type="entry name" value="HTH_LUXR_1"/>
    <property type="match status" value="1"/>
</dbReference>
<keyword evidence="5" id="KW-1185">Reference proteome</keyword>
<dbReference type="RefSeq" id="WP_275408480.1">
    <property type="nucleotide sequence ID" value="NZ_BOON01000002.1"/>
</dbReference>
<dbReference type="InterPro" id="IPR011990">
    <property type="entry name" value="TPR-like_helical_dom_sf"/>
</dbReference>
<dbReference type="InterPro" id="IPR027417">
    <property type="entry name" value="P-loop_NTPase"/>
</dbReference>
<keyword evidence="1" id="KW-0547">Nucleotide-binding</keyword>
<dbReference type="PANTHER" id="PTHR16305">
    <property type="entry name" value="TESTICULAR SOLUBLE ADENYLYL CYCLASE"/>
    <property type="match status" value="1"/>
</dbReference>
<dbReference type="SMART" id="SM00421">
    <property type="entry name" value="HTH_LUXR"/>
    <property type="match status" value="1"/>
</dbReference>
<dbReference type="PROSITE" id="PS50043">
    <property type="entry name" value="HTH_LUXR_2"/>
    <property type="match status" value="1"/>
</dbReference>
<dbReference type="PRINTS" id="PR00038">
    <property type="entry name" value="HTHLUXR"/>
</dbReference>
<dbReference type="SUPFAM" id="SSF52540">
    <property type="entry name" value="P-loop containing nucleoside triphosphate hydrolases"/>
    <property type="match status" value="1"/>
</dbReference>
<dbReference type="GO" id="GO:0004016">
    <property type="term" value="F:adenylate cyclase activity"/>
    <property type="evidence" value="ECO:0007669"/>
    <property type="project" value="TreeGrafter"/>
</dbReference>
<organism evidence="4 5">
    <name type="scientific">Planosporangium mesophilum</name>
    <dbReference type="NCBI Taxonomy" id="689768"/>
    <lineage>
        <taxon>Bacteria</taxon>
        <taxon>Bacillati</taxon>
        <taxon>Actinomycetota</taxon>
        <taxon>Actinomycetes</taxon>
        <taxon>Micromonosporales</taxon>
        <taxon>Micromonosporaceae</taxon>
        <taxon>Planosporangium</taxon>
    </lineage>
</organism>
<protein>
    <submittedName>
        <fullName evidence="4">SARP family transcriptional regulator</fullName>
    </submittedName>
</protein>
<dbReference type="GO" id="GO:0005737">
    <property type="term" value="C:cytoplasm"/>
    <property type="evidence" value="ECO:0007669"/>
    <property type="project" value="TreeGrafter"/>
</dbReference>
<dbReference type="GO" id="GO:0003677">
    <property type="term" value="F:DNA binding"/>
    <property type="evidence" value="ECO:0007669"/>
    <property type="project" value="InterPro"/>
</dbReference>
<reference evidence="4" key="1">
    <citation type="submission" date="2021-01" db="EMBL/GenBank/DDBJ databases">
        <title>Whole genome shotgun sequence of Planosporangium mesophilum NBRC 109066.</title>
        <authorList>
            <person name="Komaki H."/>
            <person name="Tamura T."/>
        </authorList>
    </citation>
    <scope>NUCLEOTIDE SEQUENCE</scope>
    <source>
        <strain evidence="4">NBRC 109066</strain>
    </source>
</reference>
<dbReference type="GO" id="GO:0005524">
    <property type="term" value="F:ATP binding"/>
    <property type="evidence" value="ECO:0007669"/>
    <property type="project" value="UniProtKB-KW"/>
</dbReference>
<dbReference type="EMBL" id="BOON01000002">
    <property type="protein sequence ID" value="GII20720.1"/>
    <property type="molecule type" value="Genomic_DNA"/>
</dbReference>
<feature type="domain" description="HTH luxR-type" evidence="3">
    <location>
        <begin position="873"/>
        <end position="938"/>
    </location>
</feature>
<gene>
    <name evidence="4" type="ORF">Pme01_03170</name>
</gene>
<comment type="caution">
    <text evidence="4">The sequence shown here is derived from an EMBL/GenBank/DDBJ whole genome shotgun (WGS) entry which is preliminary data.</text>
</comment>
<evidence type="ECO:0000256" key="2">
    <source>
        <dbReference type="ARBA" id="ARBA00022840"/>
    </source>
</evidence>
<dbReference type="AlphaFoldDB" id="A0A8J3WXY1"/>
<name>A0A8J3WXY1_9ACTN</name>
<dbReference type="Pfam" id="PF00196">
    <property type="entry name" value="GerE"/>
    <property type="match status" value="1"/>
</dbReference>
<dbReference type="CDD" id="cd06170">
    <property type="entry name" value="LuxR_C_like"/>
    <property type="match status" value="1"/>
</dbReference>
<dbReference type="InterPro" id="IPR041664">
    <property type="entry name" value="AAA_16"/>
</dbReference>
<dbReference type="Gene3D" id="3.40.50.300">
    <property type="entry name" value="P-loop containing nucleotide triphosphate hydrolases"/>
    <property type="match status" value="1"/>
</dbReference>
<sequence length="938" mass="100198">MSPGPEPATVVGRGSEMELLRSTLTGVASGRGGVVLVEGEPGIGKSALLYHGLVEAAGMGCEIGWSVADELSPRFPLRLLLDCLEIESRSADPHRLDVTAILRHHLSGTVASGGDPMAALVDEALTFVEKLCADGPLVLVADDLQWADETSLLAWQRLTRTVEHLPLLLVGAYRPVPHRAELDRLRAEAVSRGTLIRLGPLPEPMVAELVAGLAGAPAGPRLRSLSAHAGGNPLYLRELVDALVREAAIAADAAGRAELVGGSTRRAPATLAAAIAGRLGFLSPGATTALRVATLLGPEFSLDDVAAVLQQPPRDLDGVFAEATAAGVITPGIRLSFRHPLIRQALYEEMPGVVRSALHRHAAEALAATGAGAERVAAQLLPAGPAVDGWATGWLARTAPQLIDRAPTVAAELLDRAVGQLLPGAPHWEVLAGALVRVLFRLGRDAEARARQVLAHTGDPALAAEMRWILGERLLRAGGYGDARRVVEHGLRQPHVPAVWRARLEAMSARIHSTSVDDLDEAEAIAAASLASATASGDRLAIGYCLLSLSTIALMRRDQETRLGHLDRALELLADDMEHLELRLLLLGNRALALSILDRLAESERSLADARDLAERRAGYAGLARFHAPASVVHFWTGRWDDALSELETAGDLPESPRLAPIAVGVRALIACHRDDRATASARVEAYPDQHTSTAFDVANRGFLIAARAMLAERDGRPEDAVLQWRELLEPRYARMERHTPLPDVVRAAMAIGDLDTARQATELCERDPGPAIPGRVAAVERCLGLLTGDPDLLTRAGRYLHAAGRTVEYARTCEDLALVLARRGERQAAKCALAPAMEVYAGLGAQWDLRRAAASVRPYGIRWGARGPRRRPTYGWAALSPTEVTIAGLVAQGLSNPDIAAELLLSPRTVQSHVSNILVKFKARSRVDIAREVLRHG</sequence>
<keyword evidence="2" id="KW-0067">ATP-binding</keyword>
<dbReference type="Pfam" id="PF13191">
    <property type="entry name" value="AAA_16"/>
    <property type="match status" value="1"/>
</dbReference>
<dbReference type="InterPro" id="IPR000792">
    <property type="entry name" value="Tscrpt_reg_LuxR_C"/>
</dbReference>
<dbReference type="GO" id="GO:0006355">
    <property type="term" value="P:regulation of DNA-templated transcription"/>
    <property type="evidence" value="ECO:0007669"/>
    <property type="project" value="InterPro"/>
</dbReference>
<dbReference type="PANTHER" id="PTHR16305:SF35">
    <property type="entry name" value="TRANSCRIPTIONAL ACTIVATOR DOMAIN"/>
    <property type="match status" value="1"/>
</dbReference>
<dbReference type="Gene3D" id="1.25.40.10">
    <property type="entry name" value="Tetratricopeptide repeat domain"/>
    <property type="match status" value="1"/>
</dbReference>
<dbReference type="SUPFAM" id="SSF46894">
    <property type="entry name" value="C-terminal effector domain of the bipartite response regulators"/>
    <property type="match status" value="1"/>
</dbReference>
<evidence type="ECO:0000256" key="1">
    <source>
        <dbReference type="ARBA" id="ARBA00022741"/>
    </source>
</evidence>
<dbReference type="InterPro" id="IPR016032">
    <property type="entry name" value="Sig_transdc_resp-reg_C-effctor"/>
</dbReference>